<dbReference type="Proteomes" id="UP000033070">
    <property type="component" value="Chromosome"/>
</dbReference>
<keyword evidence="1" id="KW-0472">Membrane</keyword>
<gene>
    <name evidence="2" type="ORF">OYT1_ch2711</name>
</gene>
<evidence type="ECO:0000256" key="1">
    <source>
        <dbReference type="SAM" id="Phobius"/>
    </source>
</evidence>
<accession>A0A2Z6GFM8</accession>
<organism evidence="2 3">
    <name type="scientific">Ferriphaselus amnicola</name>
    <dbReference type="NCBI Taxonomy" id="1188319"/>
    <lineage>
        <taxon>Bacteria</taxon>
        <taxon>Pseudomonadati</taxon>
        <taxon>Pseudomonadota</taxon>
        <taxon>Betaproteobacteria</taxon>
        <taxon>Nitrosomonadales</taxon>
        <taxon>Gallionellaceae</taxon>
        <taxon>Ferriphaselus</taxon>
    </lineage>
</organism>
<dbReference type="OrthoDB" id="193195at2"/>
<dbReference type="STRING" id="1188319.OYT1_02213"/>
<dbReference type="EMBL" id="AP018738">
    <property type="protein sequence ID" value="BBE52217.1"/>
    <property type="molecule type" value="Genomic_DNA"/>
</dbReference>
<evidence type="ECO:0000313" key="2">
    <source>
        <dbReference type="EMBL" id="BBE52217.1"/>
    </source>
</evidence>
<reference evidence="2 3" key="1">
    <citation type="submission" date="2018-06" db="EMBL/GenBank/DDBJ databases">
        <title>OYT1 Genome Sequencing.</title>
        <authorList>
            <person name="Kato S."/>
            <person name="Itoh T."/>
            <person name="Ohkuma M."/>
        </authorList>
    </citation>
    <scope>NUCLEOTIDE SEQUENCE [LARGE SCALE GENOMIC DNA]</scope>
    <source>
        <strain evidence="2 3">OYT1</strain>
    </source>
</reference>
<keyword evidence="1" id="KW-0812">Transmembrane</keyword>
<feature type="transmembrane region" description="Helical" evidence="1">
    <location>
        <begin position="12"/>
        <end position="32"/>
    </location>
</feature>
<keyword evidence="3" id="KW-1185">Reference proteome</keyword>
<sequence>MNLRTSQSGSVLLEALIAILIFSIGILALVGMQATAINNVADAKYRADASFLADQIIGVMWASRVASGVNFIPDANFACSPCTLANGNAATRAWVGANGVAGALPAGTGTVAVSGTQVTVTVTWQPPQATAPHRHSAVSYIN</sequence>
<dbReference type="KEGG" id="fam:OYT1_ch2711"/>
<keyword evidence="1" id="KW-1133">Transmembrane helix</keyword>
<evidence type="ECO:0000313" key="3">
    <source>
        <dbReference type="Proteomes" id="UP000033070"/>
    </source>
</evidence>
<proteinExistence type="predicted"/>
<name>A0A2Z6GFM8_9PROT</name>
<protein>
    <recommendedName>
        <fullName evidence="4">Type IV pilus modification protein PilV</fullName>
    </recommendedName>
</protein>
<dbReference type="AlphaFoldDB" id="A0A2Z6GFM8"/>
<dbReference type="RefSeq" id="WP_062627315.1">
    <property type="nucleotide sequence ID" value="NZ_AP018738.1"/>
</dbReference>
<evidence type="ECO:0008006" key="4">
    <source>
        <dbReference type="Google" id="ProtNLM"/>
    </source>
</evidence>